<protein>
    <submittedName>
        <fullName evidence="2">Low temperature requirement protein A</fullName>
    </submittedName>
</protein>
<dbReference type="AlphaFoldDB" id="A0A934WS17"/>
<evidence type="ECO:0000313" key="3">
    <source>
        <dbReference type="Proteomes" id="UP000633365"/>
    </source>
</evidence>
<feature type="transmembrane region" description="Helical" evidence="1">
    <location>
        <begin position="349"/>
        <end position="367"/>
    </location>
</feature>
<dbReference type="EMBL" id="JAEQMG010000095">
    <property type="protein sequence ID" value="MBK6088870.1"/>
    <property type="molecule type" value="Genomic_DNA"/>
</dbReference>
<keyword evidence="1" id="KW-1133">Transmembrane helix</keyword>
<organism evidence="2 3">
    <name type="scientific">Ruminococcus difficilis</name>
    <dbReference type="NCBI Taxonomy" id="2763069"/>
    <lineage>
        <taxon>Bacteria</taxon>
        <taxon>Bacillati</taxon>
        <taxon>Bacillota</taxon>
        <taxon>Clostridia</taxon>
        <taxon>Eubacteriales</taxon>
        <taxon>Oscillospiraceae</taxon>
        <taxon>Ruminococcus</taxon>
    </lineage>
</organism>
<name>A0A934WS17_9FIRM</name>
<feature type="transmembrane region" description="Helical" evidence="1">
    <location>
        <begin position="102"/>
        <end position="122"/>
    </location>
</feature>
<dbReference type="InterPro" id="IPR010640">
    <property type="entry name" value="Low_temperature_requirement_A"/>
</dbReference>
<gene>
    <name evidence="2" type="ORF">JKK62_09470</name>
</gene>
<feature type="transmembrane region" description="Helical" evidence="1">
    <location>
        <begin position="45"/>
        <end position="66"/>
    </location>
</feature>
<feature type="transmembrane region" description="Helical" evidence="1">
    <location>
        <begin position="199"/>
        <end position="219"/>
    </location>
</feature>
<comment type="caution">
    <text evidence="2">The sequence shown here is derived from an EMBL/GenBank/DDBJ whole genome shotgun (WGS) entry which is preliminary data.</text>
</comment>
<proteinExistence type="predicted"/>
<feature type="transmembrane region" description="Helical" evidence="1">
    <location>
        <begin position="142"/>
        <end position="160"/>
    </location>
</feature>
<reference evidence="2" key="1">
    <citation type="submission" date="2021-01" db="EMBL/GenBank/DDBJ databases">
        <title>Genome public.</title>
        <authorList>
            <person name="Liu C."/>
            <person name="Sun Q."/>
        </authorList>
    </citation>
    <scope>NUCLEOTIDE SEQUENCE</scope>
    <source>
        <strain evidence="2">M6</strain>
    </source>
</reference>
<feature type="transmembrane region" description="Helical" evidence="1">
    <location>
        <begin position="78"/>
        <end position="96"/>
    </location>
</feature>
<feature type="transmembrane region" description="Helical" evidence="1">
    <location>
        <begin position="290"/>
        <end position="310"/>
    </location>
</feature>
<dbReference type="PANTHER" id="PTHR36840">
    <property type="entry name" value="BLL5714 PROTEIN"/>
    <property type="match status" value="1"/>
</dbReference>
<keyword evidence="1" id="KW-0472">Membrane</keyword>
<keyword evidence="3" id="KW-1185">Reference proteome</keyword>
<keyword evidence="1" id="KW-0812">Transmembrane</keyword>
<evidence type="ECO:0000313" key="2">
    <source>
        <dbReference type="EMBL" id="MBK6088870.1"/>
    </source>
</evidence>
<feature type="transmembrane region" description="Helical" evidence="1">
    <location>
        <begin position="225"/>
        <end position="247"/>
    </location>
</feature>
<feature type="transmembrane region" description="Helical" evidence="1">
    <location>
        <begin position="326"/>
        <end position="343"/>
    </location>
</feature>
<dbReference type="Pfam" id="PF06772">
    <property type="entry name" value="LtrA"/>
    <property type="match status" value="1"/>
</dbReference>
<evidence type="ECO:0000256" key="1">
    <source>
        <dbReference type="SAM" id="Phobius"/>
    </source>
</evidence>
<dbReference type="RefSeq" id="WP_201427688.1">
    <property type="nucleotide sequence ID" value="NZ_JAEQMG010000095.1"/>
</dbReference>
<feature type="transmembrane region" description="Helical" evidence="1">
    <location>
        <begin position="166"/>
        <end position="187"/>
    </location>
</feature>
<sequence>MLELKKEKKVEYLELIYDLIFVFIIGRNNSLLHHVDNGYVTQGNFLAYVLCTLAVIQIWNFTTFYINIYGRNGVRDHVFLFINMYLLYHMAVGISVGWESAFYHFNIAWMLILVNIAVQHLIELRNQKDAPWETMQLKRKAAILFTEAALVGVHILVFTFTGVSIAYVPIVFGIVATILSGNLNRMVPVDFAHLSERAMLYVVFTFGEMIISLSSYFTGEITVSEIYFSTMGFLIVVGLLLSYGILYNRIIDRETITNGTGYMMIHVFMIFALNNISVALEFMRDGEVNLFQKTVLLVGSMVLYFTFMFLTEKYAKRKCAFTRKSVLLLCVLGLSFVALMLLFREMMYVNIVITVLYVYAIFFILFVQGRKAETTL</sequence>
<feature type="transmembrane region" description="Helical" evidence="1">
    <location>
        <begin position="259"/>
        <end position="278"/>
    </location>
</feature>
<feature type="transmembrane region" description="Helical" evidence="1">
    <location>
        <begin position="12"/>
        <end position="33"/>
    </location>
</feature>
<dbReference type="Proteomes" id="UP000633365">
    <property type="component" value="Unassembled WGS sequence"/>
</dbReference>
<accession>A0A934WS17</accession>
<dbReference type="PANTHER" id="PTHR36840:SF1">
    <property type="entry name" value="BLL5714 PROTEIN"/>
    <property type="match status" value="1"/>
</dbReference>